<evidence type="ECO:0000313" key="1">
    <source>
        <dbReference type="EMBL" id="KAF7146751.1"/>
    </source>
</evidence>
<dbReference type="AlphaFoldDB" id="A0A834H1W3"/>
<gene>
    <name evidence="1" type="ORF">RHSIM_Rhsim04G0126400</name>
</gene>
<dbReference type="PANTHER" id="PTHR42723:SF1">
    <property type="entry name" value="CHLOROPHYLL SYNTHASE, CHLOROPLASTIC"/>
    <property type="match status" value="1"/>
</dbReference>
<organism evidence="1 2">
    <name type="scientific">Rhododendron simsii</name>
    <name type="common">Sims's rhododendron</name>
    <dbReference type="NCBI Taxonomy" id="118357"/>
    <lineage>
        <taxon>Eukaryota</taxon>
        <taxon>Viridiplantae</taxon>
        <taxon>Streptophyta</taxon>
        <taxon>Embryophyta</taxon>
        <taxon>Tracheophyta</taxon>
        <taxon>Spermatophyta</taxon>
        <taxon>Magnoliopsida</taxon>
        <taxon>eudicotyledons</taxon>
        <taxon>Gunneridae</taxon>
        <taxon>Pentapetalae</taxon>
        <taxon>asterids</taxon>
        <taxon>Ericales</taxon>
        <taxon>Ericaceae</taxon>
        <taxon>Ericoideae</taxon>
        <taxon>Rhodoreae</taxon>
        <taxon>Rhododendron</taxon>
    </lineage>
</organism>
<dbReference type="OrthoDB" id="434972at2759"/>
<proteinExistence type="predicted"/>
<comment type="caution">
    <text evidence="1">The sequence shown here is derived from an EMBL/GenBank/DDBJ whole genome shotgun (WGS) entry which is preliminary data.</text>
</comment>
<evidence type="ECO:0000313" key="2">
    <source>
        <dbReference type="Proteomes" id="UP000626092"/>
    </source>
</evidence>
<sequence length="99" mass="10359">MVRAAETDANEVVKAPAPDKAPVAAGSSINQILGIKGAKQETDIWKIRVQLTKPVTWPPLIWGVVCGAAASGTPLCINSCKINDGVYLKPLLAIHSIAS</sequence>
<protein>
    <submittedName>
        <fullName evidence="1">Uncharacterized protein</fullName>
    </submittedName>
</protein>
<dbReference type="PANTHER" id="PTHR42723">
    <property type="entry name" value="CHLOROPHYLL SYNTHASE"/>
    <property type="match status" value="1"/>
</dbReference>
<keyword evidence="2" id="KW-1185">Reference proteome</keyword>
<reference evidence="1" key="1">
    <citation type="submission" date="2019-11" db="EMBL/GenBank/DDBJ databases">
        <authorList>
            <person name="Liu Y."/>
            <person name="Hou J."/>
            <person name="Li T.-Q."/>
            <person name="Guan C.-H."/>
            <person name="Wu X."/>
            <person name="Wu H.-Z."/>
            <person name="Ling F."/>
            <person name="Zhang R."/>
            <person name="Shi X.-G."/>
            <person name="Ren J.-P."/>
            <person name="Chen E.-F."/>
            <person name="Sun J.-M."/>
        </authorList>
    </citation>
    <scope>NUCLEOTIDE SEQUENCE</scope>
    <source>
        <strain evidence="1">Adult_tree_wgs_1</strain>
        <tissue evidence="1">Leaves</tissue>
    </source>
</reference>
<dbReference type="EMBL" id="WJXA01000004">
    <property type="protein sequence ID" value="KAF7146751.1"/>
    <property type="molecule type" value="Genomic_DNA"/>
</dbReference>
<name>A0A834H1W3_RHOSS</name>
<dbReference type="InterPro" id="IPR050475">
    <property type="entry name" value="Prenyltransferase_related"/>
</dbReference>
<accession>A0A834H1W3</accession>
<dbReference type="Proteomes" id="UP000626092">
    <property type="component" value="Unassembled WGS sequence"/>
</dbReference>